<dbReference type="Proteomes" id="UP000188354">
    <property type="component" value="Chromosome LG12"/>
</dbReference>
<dbReference type="Gramene" id="OIW00239">
    <property type="protein sequence ID" value="OIW00239"/>
    <property type="gene ID" value="TanjilG_27490"/>
</dbReference>
<dbReference type="PANTHER" id="PTHR31762">
    <property type="entry name" value="FAS-BINDING FACTOR-LIKE PROTEIN"/>
    <property type="match status" value="1"/>
</dbReference>
<keyword evidence="4" id="KW-1185">Reference proteome</keyword>
<dbReference type="EMBL" id="CM007372">
    <property type="protein sequence ID" value="OIW00239.1"/>
    <property type="molecule type" value="Genomic_DNA"/>
</dbReference>
<feature type="compositionally biased region" description="Polar residues" evidence="2">
    <location>
        <begin position="37"/>
        <end position="52"/>
    </location>
</feature>
<evidence type="ECO:0000256" key="2">
    <source>
        <dbReference type="SAM" id="MobiDB-lite"/>
    </source>
</evidence>
<name>A0A4P1R2V1_LUPAN</name>
<evidence type="ECO:0008006" key="5">
    <source>
        <dbReference type="Google" id="ProtNLM"/>
    </source>
</evidence>
<feature type="coiled-coil region" evidence="1">
    <location>
        <begin position="109"/>
        <end position="143"/>
    </location>
</feature>
<feature type="compositionally biased region" description="Basic and acidic residues" evidence="2">
    <location>
        <begin position="277"/>
        <end position="298"/>
    </location>
</feature>
<sequence length="472" mass="53505">MNRTRNHTPVQSLSNHRNIAKHHLPHLIASHTDEENNASVSATPSFSTSRPNVRSVLLPPNKFTLPTQVAIPRRDWFSSDIRQLNLKDTGGQHEASALLDELDVLHEDNEIILDKLIDAEKRLEEAEARERELEKRIASLGDRVTLEDKLMSRKEAALRQREAALKAAKQSQDGRDEELIALRVELQNLKDAAAAAIEQQQEAESEAKALRTMTQRMILTQEEMEELVLKRCWLARYWGLAVKHGLCPDTAPSKHGYWSSLAPLPFEVVISAGQKAREKPWDKNADNPDRSNPIRDLSDLAGEGSIESMLSVEMGLRELASLKVEDAVVVALAQYRLQYLEHDFCNSVYISVHFFSDSKYPGDPKFVEALELNDEEADDVVFKEAWLTYFWRRALTYGVEVDIAEERLRFWISRSGQSPTSHDAIDVARGLLELRKLGIEQQLWEASRKEIDQPALLAVDNHELSIISEALS</sequence>
<feature type="region of interest" description="Disordered" evidence="2">
    <location>
        <begin position="277"/>
        <end position="299"/>
    </location>
</feature>
<dbReference type="AlphaFoldDB" id="A0A4P1R2V1"/>
<feature type="coiled-coil region" evidence="1">
    <location>
        <begin position="179"/>
        <end position="213"/>
    </location>
</feature>
<feature type="region of interest" description="Disordered" evidence="2">
    <location>
        <begin position="34"/>
        <end position="53"/>
    </location>
</feature>
<keyword evidence="1" id="KW-0175">Coiled coil</keyword>
<proteinExistence type="predicted"/>
<organism evidence="3 4">
    <name type="scientific">Lupinus angustifolius</name>
    <name type="common">Narrow-leaved blue lupine</name>
    <dbReference type="NCBI Taxonomy" id="3871"/>
    <lineage>
        <taxon>Eukaryota</taxon>
        <taxon>Viridiplantae</taxon>
        <taxon>Streptophyta</taxon>
        <taxon>Embryophyta</taxon>
        <taxon>Tracheophyta</taxon>
        <taxon>Spermatophyta</taxon>
        <taxon>Magnoliopsida</taxon>
        <taxon>eudicotyledons</taxon>
        <taxon>Gunneridae</taxon>
        <taxon>Pentapetalae</taxon>
        <taxon>rosids</taxon>
        <taxon>fabids</taxon>
        <taxon>Fabales</taxon>
        <taxon>Fabaceae</taxon>
        <taxon>Papilionoideae</taxon>
        <taxon>50 kb inversion clade</taxon>
        <taxon>genistoids sensu lato</taxon>
        <taxon>core genistoids</taxon>
        <taxon>Genisteae</taxon>
        <taxon>Lupinus</taxon>
    </lineage>
</organism>
<accession>A0A4P1R2V1</accession>
<protein>
    <recommendedName>
        <fullName evidence="5">Coiled-coil domain-containing protein SCD2</fullName>
    </recommendedName>
</protein>
<evidence type="ECO:0000256" key="1">
    <source>
        <dbReference type="SAM" id="Coils"/>
    </source>
</evidence>
<evidence type="ECO:0000313" key="3">
    <source>
        <dbReference type="EMBL" id="OIW00239.1"/>
    </source>
</evidence>
<gene>
    <name evidence="3" type="ORF">TanjilG_27490</name>
</gene>
<evidence type="ECO:0000313" key="4">
    <source>
        <dbReference type="Proteomes" id="UP000188354"/>
    </source>
</evidence>
<dbReference type="PANTHER" id="PTHR31762:SF4">
    <property type="entry name" value="COILED-COIL DOMAIN-CONTAINING PROTEIN SCD2"/>
    <property type="match status" value="1"/>
</dbReference>
<dbReference type="GO" id="GO:0000911">
    <property type="term" value="P:cytokinesis by cell plate formation"/>
    <property type="evidence" value="ECO:0007669"/>
    <property type="project" value="InterPro"/>
</dbReference>
<dbReference type="STRING" id="3871.A0A4P1R2V1"/>
<dbReference type="SUPFAM" id="SSF57997">
    <property type="entry name" value="Tropomyosin"/>
    <property type="match status" value="1"/>
</dbReference>
<dbReference type="InterPro" id="IPR040321">
    <property type="entry name" value="SCD2-like"/>
</dbReference>
<reference evidence="3 4" key="1">
    <citation type="journal article" date="2017" name="Plant Biotechnol. J.">
        <title>A comprehensive draft genome sequence for lupin (Lupinus angustifolius), an emerging health food: insights into plant-microbe interactions and legume evolution.</title>
        <authorList>
            <person name="Hane J.K."/>
            <person name="Ming Y."/>
            <person name="Kamphuis L.G."/>
            <person name="Nelson M.N."/>
            <person name="Garg G."/>
            <person name="Atkins C.A."/>
            <person name="Bayer P.E."/>
            <person name="Bravo A."/>
            <person name="Bringans S."/>
            <person name="Cannon S."/>
            <person name="Edwards D."/>
            <person name="Foley R."/>
            <person name="Gao L.L."/>
            <person name="Harrison M.J."/>
            <person name="Huang W."/>
            <person name="Hurgobin B."/>
            <person name="Li S."/>
            <person name="Liu C.W."/>
            <person name="McGrath A."/>
            <person name="Morahan G."/>
            <person name="Murray J."/>
            <person name="Weller J."/>
            <person name="Jian J."/>
            <person name="Singh K.B."/>
        </authorList>
    </citation>
    <scope>NUCLEOTIDE SEQUENCE [LARGE SCALE GENOMIC DNA]</scope>
    <source>
        <strain evidence="4">cv. Tanjil</strain>
        <tissue evidence="3">Whole plant</tissue>
    </source>
</reference>